<evidence type="ECO:0000313" key="6">
    <source>
        <dbReference type="EMBL" id="VEH70235.1"/>
    </source>
</evidence>
<dbReference type="Proteomes" id="UP000273044">
    <property type="component" value="Chromosome"/>
</dbReference>
<comment type="similarity">
    <text evidence="1">Belongs to the glycosyltransferase 2 family.</text>
</comment>
<proteinExistence type="inferred from homology"/>
<name>A0A3N4DIT8_9ACTN</name>
<keyword evidence="2" id="KW-0328">Glycosyltransferase</keyword>
<dbReference type="GO" id="GO:0016020">
    <property type="term" value="C:membrane"/>
    <property type="evidence" value="ECO:0007669"/>
    <property type="project" value="GOC"/>
</dbReference>
<reference evidence="5" key="2">
    <citation type="submission" date="2021-03" db="EMBL/GenBank/DDBJ databases">
        <title>Human Oral Microbial Genomes.</title>
        <authorList>
            <person name="Johnston C.D."/>
            <person name="Chen T."/>
            <person name="Dewhirst F.E."/>
        </authorList>
    </citation>
    <scope>NUCLEOTIDE SEQUENCE</scope>
    <source>
        <strain evidence="5">F0714</strain>
    </source>
</reference>
<evidence type="ECO:0000256" key="1">
    <source>
        <dbReference type="ARBA" id="ARBA00006739"/>
    </source>
</evidence>
<protein>
    <submittedName>
        <fullName evidence="5">Polyprenol monophosphomannose synthase</fullName>
    </submittedName>
    <submittedName>
        <fullName evidence="6">Undecaprenyl-phosphate 4-deoxy-4-formamido-L-arabinose transferase</fullName>
        <ecNumber evidence="6">2.7.8.30</ecNumber>
    </submittedName>
</protein>
<dbReference type="InterPro" id="IPR001173">
    <property type="entry name" value="Glyco_trans_2-like"/>
</dbReference>
<dbReference type="RefSeq" id="WP_014846610.1">
    <property type="nucleotide sequence ID" value="NZ_CAJZDL010000009.1"/>
</dbReference>
<evidence type="ECO:0000256" key="3">
    <source>
        <dbReference type="ARBA" id="ARBA00022679"/>
    </source>
</evidence>
<evidence type="ECO:0000313" key="7">
    <source>
        <dbReference type="Proteomes" id="UP000273044"/>
    </source>
</evidence>
<dbReference type="CDD" id="cd06442">
    <property type="entry name" value="DPM1_like"/>
    <property type="match status" value="1"/>
</dbReference>
<dbReference type="EMBL" id="LR134406">
    <property type="protein sequence ID" value="VEH70235.1"/>
    <property type="molecule type" value="Genomic_DNA"/>
</dbReference>
<keyword evidence="7" id="KW-1185">Reference proteome</keyword>
<dbReference type="PANTHER" id="PTHR43398:SF1">
    <property type="entry name" value="DOLICHOL-PHOSPHATE MANNOSYLTRANSFERASE SUBUNIT 1"/>
    <property type="match status" value="1"/>
</dbReference>
<dbReference type="EC" id="2.7.8.30" evidence="6"/>
<gene>
    <name evidence="6" type="primary">arnC_1</name>
    <name evidence="5" type="ORF">J5A53_07915</name>
    <name evidence="6" type="ORF">NCTC12967_01528</name>
</gene>
<keyword evidence="3 6" id="KW-0808">Transferase</keyword>
<evidence type="ECO:0000259" key="4">
    <source>
        <dbReference type="Pfam" id="PF00535"/>
    </source>
</evidence>
<dbReference type="Pfam" id="PF00535">
    <property type="entry name" value="Glycos_transf_2"/>
    <property type="match status" value="1"/>
</dbReference>
<sequence>MTEASRTGEVLVIIPTFNEAQNIESIVSRLRRSVPEAHVLVVDDNSPDGTGKLVDAMAEQDDYVHVLHRKGKEGLGAAYLAGFHWGLERGYGVLVEHDADGSHQPEQLPSLLAALEHADMVKGSRWVKGGSVVNWPWTRKFLSRGGSLYIRLMLGMPYRDITGGFNAFRADALAGIIDLPIDRRGYGIQRDLTWHAHRAGLRIVEVPIEFVEREFGDSKMGGTVVREAIISTTKMGLRHRWQQLRKLFGRRRG</sequence>
<evidence type="ECO:0000256" key="2">
    <source>
        <dbReference type="ARBA" id="ARBA00022676"/>
    </source>
</evidence>
<dbReference type="OMA" id="KCFRREV"/>
<reference evidence="6 7" key="1">
    <citation type="submission" date="2018-12" db="EMBL/GenBank/DDBJ databases">
        <authorList>
            <consortium name="Pathogen Informatics"/>
        </authorList>
    </citation>
    <scope>NUCLEOTIDE SEQUENCE [LARGE SCALE GENOMIC DNA]</scope>
    <source>
        <strain evidence="6 7">NCTC12967</strain>
    </source>
</reference>
<dbReference type="Proteomes" id="UP000677180">
    <property type="component" value="Chromosome"/>
</dbReference>
<dbReference type="FunFam" id="3.90.550.10:FF:000122">
    <property type="entry name" value="Dolichol-phosphate mannosyltransferase subunit 1"/>
    <property type="match status" value="1"/>
</dbReference>
<dbReference type="SUPFAM" id="SSF53448">
    <property type="entry name" value="Nucleotide-diphospho-sugar transferases"/>
    <property type="match status" value="1"/>
</dbReference>
<dbReference type="GO" id="GO:0004582">
    <property type="term" value="F:dolichyl-phosphate beta-D-mannosyltransferase activity"/>
    <property type="evidence" value="ECO:0007669"/>
    <property type="project" value="InterPro"/>
</dbReference>
<accession>A0A3N4DIT8</accession>
<dbReference type="InterPro" id="IPR029044">
    <property type="entry name" value="Nucleotide-diphossugar_trans"/>
</dbReference>
<evidence type="ECO:0000313" key="5">
    <source>
        <dbReference type="EMBL" id="QUC09779.1"/>
    </source>
</evidence>
<dbReference type="OrthoDB" id="9810303at2"/>
<dbReference type="Gene3D" id="3.90.550.10">
    <property type="entry name" value="Spore Coat Polysaccharide Biosynthesis Protein SpsA, Chain A"/>
    <property type="match status" value="1"/>
</dbReference>
<dbReference type="InterPro" id="IPR039528">
    <property type="entry name" value="DPM1-like"/>
</dbReference>
<dbReference type="GeneID" id="64406999"/>
<organism evidence="6 7">
    <name type="scientific">Arachnia propionica</name>
    <dbReference type="NCBI Taxonomy" id="1750"/>
    <lineage>
        <taxon>Bacteria</taxon>
        <taxon>Bacillati</taxon>
        <taxon>Actinomycetota</taxon>
        <taxon>Actinomycetes</taxon>
        <taxon>Propionibacteriales</taxon>
        <taxon>Propionibacteriaceae</taxon>
        <taxon>Arachnia</taxon>
    </lineage>
</organism>
<dbReference type="GO" id="GO:0009247">
    <property type="term" value="P:glycolipid biosynthetic process"/>
    <property type="evidence" value="ECO:0007669"/>
    <property type="project" value="TreeGrafter"/>
</dbReference>
<dbReference type="AlphaFoldDB" id="A0A3N4DIT8"/>
<feature type="domain" description="Glycosyltransferase 2-like" evidence="4">
    <location>
        <begin position="12"/>
        <end position="173"/>
    </location>
</feature>
<dbReference type="EMBL" id="CP072385">
    <property type="protein sequence ID" value="QUC09779.1"/>
    <property type="molecule type" value="Genomic_DNA"/>
</dbReference>
<dbReference type="PANTHER" id="PTHR43398">
    <property type="entry name" value="DOLICHOL-PHOSPHATE MANNOSYLTRANSFERASE SUBUNIT 1"/>
    <property type="match status" value="1"/>
</dbReference>